<dbReference type="EMBL" id="NNAY01000832">
    <property type="protein sequence ID" value="OXU26277.1"/>
    <property type="molecule type" value="Genomic_DNA"/>
</dbReference>
<protein>
    <submittedName>
        <fullName evidence="1">Uncharacterized protein</fullName>
    </submittedName>
</protein>
<accession>A0A232F7K9</accession>
<keyword evidence="2" id="KW-1185">Reference proteome</keyword>
<evidence type="ECO:0000313" key="1">
    <source>
        <dbReference type="EMBL" id="OXU26277.1"/>
    </source>
</evidence>
<name>A0A232F7K9_9HYME</name>
<evidence type="ECO:0000313" key="2">
    <source>
        <dbReference type="Proteomes" id="UP000215335"/>
    </source>
</evidence>
<dbReference type="Pfam" id="PF03564">
    <property type="entry name" value="DUF1759"/>
    <property type="match status" value="1"/>
</dbReference>
<organism evidence="1 2">
    <name type="scientific">Trichomalopsis sarcophagae</name>
    <dbReference type="NCBI Taxonomy" id="543379"/>
    <lineage>
        <taxon>Eukaryota</taxon>
        <taxon>Metazoa</taxon>
        <taxon>Ecdysozoa</taxon>
        <taxon>Arthropoda</taxon>
        <taxon>Hexapoda</taxon>
        <taxon>Insecta</taxon>
        <taxon>Pterygota</taxon>
        <taxon>Neoptera</taxon>
        <taxon>Endopterygota</taxon>
        <taxon>Hymenoptera</taxon>
        <taxon>Apocrita</taxon>
        <taxon>Proctotrupomorpha</taxon>
        <taxon>Chalcidoidea</taxon>
        <taxon>Pteromalidae</taxon>
        <taxon>Pteromalinae</taxon>
        <taxon>Trichomalopsis</taxon>
    </lineage>
</organism>
<proteinExistence type="predicted"/>
<dbReference type="Proteomes" id="UP000215335">
    <property type="component" value="Unassembled WGS sequence"/>
</dbReference>
<reference evidence="1 2" key="1">
    <citation type="journal article" date="2017" name="Curr. Biol.">
        <title>The Evolution of Venom by Co-option of Single-Copy Genes.</title>
        <authorList>
            <person name="Martinson E.O."/>
            <person name="Mrinalini"/>
            <person name="Kelkar Y.D."/>
            <person name="Chang C.H."/>
            <person name="Werren J.H."/>
        </authorList>
    </citation>
    <scope>NUCLEOTIDE SEQUENCE [LARGE SCALE GENOMIC DNA]</scope>
    <source>
        <strain evidence="1 2">Alberta</strain>
        <tissue evidence="1">Whole body</tissue>
    </source>
</reference>
<dbReference type="OrthoDB" id="7699782at2759"/>
<sequence length="166" mass="18334">MSELGGYTDSENVNRLFVALKDDARKAVDTLLATTRNPATIMKTLELHYGNKCVIAKKILNDLKEMPSIDSGKIKLLQFATKIKNAVTALKSLNLTGHLESSDLIQSITKKFPAALKYAYNEYAANVPEEQAGLEKVPNFLCWQAELSANGIFEDDVCEVTQNHAD</sequence>
<dbReference type="InterPro" id="IPR005312">
    <property type="entry name" value="DUF1759"/>
</dbReference>
<comment type="caution">
    <text evidence="1">The sequence shown here is derived from an EMBL/GenBank/DDBJ whole genome shotgun (WGS) entry which is preliminary data.</text>
</comment>
<gene>
    <name evidence="1" type="ORF">TSAR_002904</name>
</gene>
<dbReference type="AlphaFoldDB" id="A0A232F7K9"/>
<dbReference type="STRING" id="543379.A0A232F7K9"/>